<proteinExistence type="predicted"/>
<dbReference type="VEuPathDB" id="FungiDB:BLGHR1_10070"/>
<reference evidence="1 2" key="1">
    <citation type="submission" date="2017-11" db="EMBL/GenBank/DDBJ databases">
        <authorList>
            <person name="Kracher B."/>
        </authorList>
    </citation>
    <scope>NUCLEOTIDE SEQUENCE [LARGE SCALE GENOMIC DNA]</scope>
    <source>
        <strain evidence="1 2">RACE1</strain>
    </source>
</reference>
<dbReference type="EMBL" id="UNSH01000001">
    <property type="protein sequence ID" value="SZE99319.1"/>
    <property type="molecule type" value="Genomic_DNA"/>
</dbReference>
<dbReference type="Proteomes" id="UP000275772">
    <property type="component" value="Unassembled WGS sequence"/>
</dbReference>
<sequence length="70" mass="8183">MRTTLKSILKGLTLPQLFDLASRHMTIFKPLILKFYNYMANIDVEIINRQVLQRKLDMVHAGNEGCFDAW</sequence>
<evidence type="ECO:0000313" key="2">
    <source>
        <dbReference type="Proteomes" id="UP000275772"/>
    </source>
</evidence>
<dbReference type="AlphaFoldDB" id="A0A383UGB4"/>
<accession>A0A383UGB4</accession>
<organism evidence="1 2">
    <name type="scientific">Blumeria hordei</name>
    <name type="common">Barley powdery mildew</name>
    <name type="synonym">Blumeria graminis f. sp. hordei</name>
    <dbReference type="NCBI Taxonomy" id="2867405"/>
    <lineage>
        <taxon>Eukaryota</taxon>
        <taxon>Fungi</taxon>
        <taxon>Dikarya</taxon>
        <taxon>Ascomycota</taxon>
        <taxon>Pezizomycotina</taxon>
        <taxon>Leotiomycetes</taxon>
        <taxon>Erysiphales</taxon>
        <taxon>Erysiphaceae</taxon>
        <taxon>Blumeria</taxon>
    </lineage>
</organism>
<evidence type="ECO:0000313" key="1">
    <source>
        <dbReference type="EMBL" id="SZE99319.1"/>
    </source>
</evidence>
<name>A0A383UGB4_BLUHO</name>
<protein>
    <submittedName>
        <fullName evidence="1">Uncharacterized protein</fullName>
    </submittedName>
</protein>
<gene>
    <name evidence="1" type="ORF">BLGHR1_10070</name>
</gene>